<dbReference type="PROSITE" id="PS50828">
    <property type="entry name" value="SMR"/>
    <property type="match status" value="1"/>
</dbReference>
<dbReference type="InterPro" id="IPR007696">
    <property type="entry name" value="DNA_mismatch_repair_MutS_core"/>
</dbReference>
<dbReference type="GO" id="GO:0140664">
    <property type="term" value="F:ATP-dependent DNA damage sensor activity"/>
    <property type="evidence" value="ECO:0007669"/>
    <property type="project" value="InterPro"/>
</dbReference>
<dbReference type="InterPro" id="IPR000432">
    <property type="entry name" value="DNA_mismatch_repair_MutS_C"/>
</dbReference>
<dbReference type="Pfam" id="PF20297">
    <property type="entry name" value="MSSS"/>
    <property type="match status" value="1"/>
</dbReference>
<dbReference type="SMART" id="SM00463">
    <property type="entry name" value="SMR"/>
    <property type="match status" value="1"/>
</dbReference>
<comment type="similarity">
    <text evidence="7">Belongs to the DNA mismatch repair MutS family. MutS2 subfamily.</text>
</comment>
<dbReference type="InterPro" id="IPR046893">
    <property type="entry name" value="MSSS"/>
</dbReference>
<dbReference type="GO" id="GO:0019843">
    <property type="term" value="F:rRNA binding"/>
    <property type="evidence" value="ECO:0007669"/>
    <property type="project" value="UniProtKB-UniRule"/>
</dbReference>
<evidence type="ECO:0000256" key="7">
    <source>
        <dbReference type="HAMAP-Rule" id="MF_00092"/>
    </source>
</evidence>
<evidence type="ECO:0000313" key="12">
    <source>
        <dbReference type="Proteomes" id="UP001157137"/>
    </source>
</evidence>
<evidence type="ECO:0000256" key="4">
    <source>
        <dbReference type="ARBA" id="ARBA00022840"/>
    </source>
</evidence>
<dbReference type="NCBIfam" id="TIGR01069">
    <property type="entry name" value="mutS2"/>
    <property type="match status" value="1"/>
</dbReference>
<dbReference type="EMBL" id="BSRA01000002">
    <property type="protein sequence ID" value="GLV12823.1"/>
    <property type="molecule type" value="Genomic_DNA"/>
</dbReference>
<dbReference type="PIRSF" id="PIRSF005814">
    <property type="entry name" value="MutS_YshD"/>
    <property type="match status" value="1"/>
</dbReference>
<comment type="subunit">
    <text evidence="7">Homodimer. Binds to stalled ribosomes, contacting rRNA.</text>
</comment>
<protein>
    <recommendedName>
        <fullName evidence="7">Endonuclease MutS2</fullName>
        <ecNumber evidence="7">3.1.-.-</ecNumber>
    </recommendedName>
    <alternativeName>
        <fullName evidence="7">Ribosome-associated protein quality control-upstream factor</fullName>
        <shortName evidence="7">RQC-upstream factor</shortName>
        <shortName evidence="7">RqcU</shortName>
        <ecNumber evidence="7">3.6.4.-</ecNumber>
    </alternativeName>
</protein>
<dbReference type="GO" id="GO:0005524">
    <property type="term" value="F:ATP binding"/>
    <property type="evidence" value="ECO:0007669"/>
    <property type="project" value="UniProtKB-UniRule"/>
</dbReference>
<feature type="coiled-coil region" evidence="8">
    <location>
        <begin position="517"/>
        <end position="598"/>
    </location>
</feature>
<organism evidence="11 12">
    <name type="scientific">Alicyclobacillus hesperidum</name>
    <dbReference type="NCBI Taxonomy" id="89784"/>
    <lineage>
        <taxon>Bacteria</taxon>
        <taxon>Bacillati</taxon>
        <taxon>Bacillota</taxon>
        <taxon>Bacilli</taxon>
        <taxon>Bacillales</taxon>
        <taxon>Alicyclobacillaceae</taxon>
        <taxon>Alicyclobacillus</taxon>
    </lineage>
</organism>
<dbReference type="EC" id="3.6.4.-" evidence="7"/>
<keyword evidence="8" id="KW-0175">Coiled coil</keyword>
<dbReference type="InterPro" id="IPR036187">
    <property type="entry name" value="DNA_mismatch_repair_MutS_sf"/>
</dbReference>
<dbReference type="PROSITE" id="PS00486">
    <property type="entry name" value="DNA_MISMATCH_REPAIR_2"/>
    <property type="match status" value="1"/>
</dbReference>
<dbReference type="GO" id="GO:0006298">
    <property type="term" value="P:mismatch repair"/>
    <property type="evidence" value="ECO:0007669"/>
    <property type="project" value="InterPro"/>
</dbReference>
<keyword evidence="2 7" id="KW-0547">Nucleotide-binding</keyword>
<evidence type="ECO:0000313" key="11">
    <source>
        <dbReference type="EMBL" id="GLV12823.1"/>
    </source>
</evidence>
<dbReference type="AlphaFoldDB" id="A0AA37U978"/>
<dbReference type="GO" id="GO:0045910">
    <property type="term" value="P:negative regulation of DNA recombination"/>
    <property type="evidence" value="ECO:0007669"/>
    <property type="project" value="InterPro"/>
</dbReference>
<dbReference type="Gene3D" id="3.40.50.300">
    <property type="entry name" value="P-loop containing nucleotide triphosphate hydrolases"/>
    <property type="match status" value="1"/>
</dbReference>
<proteinExistence type="inferred from homology"/>
<dbReference type="GO" id="GO:0004519">
    <property type="term" value="F:endonuclease activity"/>
    <property type="evidence" value="ECO:0007669"/>
    <property type="project" value="UniProtKB-UniRule"/>
</dbReference>
<dbReference type="InterPro" id="IPR005747">
    <property type="entry name" value="MutS2"/>
</dbReference>
<keyword evidence="7" id="KW-0540">Nuclease</keyword>
<feature type="domain" description="Smr" evidence="10">
    <location>
        <begin position="704"/>
        <end position="779"/>
    </location>
</feature>
<keyword evidence="7 11" id="KW-0255">Endonuclease</keyword>
<dbReference type="InterPro" id="IPR027417">
    <property type="entry name" value="P-loop_NTPase"/>
</dbReference>
<dbReference type="PANTHER" id="PTHR48466:SF2">
    <property type="entry name" value="OS10G0509000 PROTEIN"/>
    <property type="match status" value="1"/>
</dbReference>
<dbReference type="Gene3D" id="3.30.1370.110">
    <property type="match status" value="1"/>
</dbReference>
<dbReference type="PANTHER" id="PTHR48466">
    <property type="entry name" value="OS10G0509000 PROTEIN-RELATED"/>
    <property type="match status" value="1"/>
</dbReference>
<dbReference type="InterPro" id="IPR036063">
    <property type="entry name" value="Smr_dom_sf"/>
</dbReference>
<evidence type="ECO:0000256" key="9">
    <source>
        <dbReference type="SAM" id="MobiDB-lite"/>
    </source>
</evidence>
<dbReference type="GO" id="GO:0072344">
    <property type="term" value="P:rescue of stalled ribosome"/>
    <property type="evidence" value="ECO:0007669"/>
    <property type="project" value="UniProtKB-UniRule"/>
</dbReference>
<dbReference type="CDD" id="cd06503">
    <property type="entry name" value="ATP-synt_Fo_b"/>
    <property type="match status" value="1"/>
</dbReference>
<dbReference type="GO" id="GO:0016887">
    <property type="term" value="F:ATP hydrolysis activity"/>
    <property type="evidence" value="ECO:0007669"/>
    <property type="project" value="InterPro"/>
</dbReference>
<keyword evidence="1 7" id="KW-0699">rRNA-binding</keyword>
<keyword evidence="6 7" id="KW-0238">DNA-binding</keyword>
<dbReference type="SUPFAM" id="SSF52540">
    <property type="entry name" value="P-loop containing nucleoside triphosphate hydrolases"/>
    <property type="match status" value="1"/>
</dbReference>
<evidence type="ECO:0000256" key="6">
    <source>
        <dbReference type="ARBA" id="ARBA00023125"/>
    </source>
</evidence>
<comment type="function">
    <text evidence="7">Endonuclease that is involved in the suppression of homologous recombination and thus may have a key role in the control of bacterial genetic diversity.</text>
</comment>
<keyword evidence="5 7" id="KW-0694">RNA-binding</keyword>
<evidence type="ECO:0000256" key="8">
    <source>
        <dbReference type="SAM" id="Coils"/>
    </source>
</evidence>
<accession>A0AA37U978</accession>
<evidence type="ECO:0000256" key="1">
    <source>
        <dbReference type="ARBA" id="ARBA00022730"/>
    </source>
</evidence>
<evidence type="ECO:0000256" key="3">
    <source>
        <dbReference type="ARBA" id="ARBA00022801"/>
    </source>
</evidence>
<dbReference type="HAMAP" id="MF_00092">
    <property type="entry name" value="MutS2"/>
    <property type="match status" value="1"/>
</dbReference>
<dbReference type="InterPro" id="IPR002625">
    <property type="entry name" value="Smr_dom"/>
</dbReference>
<reference evidence="11" key="1">
    <citation type="submission" date="2023-02" db="EMBL/GenBank/DDBJ databases">
        <title>Proposal of a novel subspecies: Alicyclobacillus hesperidum subspecies aegle.</title>
        <authorList>
            <person name="Goto K."/>
            <person name="Fujii T."/>
            <person name="Yasui K."/>
            <person name="Mochida K."/>
            <person name="Kato-Tanaka Y."/>
            <person name="Morohoshi S."/>
            <person name="An S.Y."/>
            <person name="Kasai H."/>
            <person name="Yokota A."/>
        </authorList>
    </citation>
    <scope>NUCLEOTIDE SEQUENCE</scope>
    <source>
        <strain evidence="11">DSM 12766</strain>
    </source>
</reference>
<dbReference type="CDD" id="cd03280">
    <property type="entry name" value="ABC_MutS2"/>
    <property type="match status" value="1"/>
</dbReference>
<dbReference type="Pfam" id="PF01713">
    <property type="entry name" value="Smr"/>
    <property type="match status" value="1"/>
</dbReference>
<dbReference type="InterPro" id="IPR045076">
    <property type="entry name" value="MutS"/>
</dbReference>
<evidence type="ECO:0000256" key="5">
    <source>
        <dbReference type="ARBA" id="ARBA00022884"/>
    </source>
</evidence>
<name>A0AA37U978_9BACL</name>
<dbReference type="GO" id="GO:0030983">
    <property type="term" value="F:mismatched DNA binding"/>
    <property type="evidence" value="ECO:0007669"/>
    <property type="project" value="InterPro"/>
</dbReference>
<dbReference type="SUPFAM" id="SSF48334">
    <property type="entry name" value="DNA repair protein MutS, domain III"/>
    <property type="match status" value="1"/>
</dbReference>
<evidence type="ECO:0000256" key="2">
    <source>
        <dbReference type="ARBA" id="ARBA00022741"/>
    </source>
</evidence>
<dbReference type="SMART" id="SM00533">
    <property type="entry name" value="MUTSd"/>
    <property type="match status" value="1"/>
</dbReference>
<dbReference type="SMART" id="SM00534">
    <property type="entry name" value="MUTSac"/>
    <property type="match status" value="1"/>
</dbReference>
<feature type="binding site" evidence="7">
    <location>
        <begin position="333"/>
        <end position="340"/>
    </location>
    <ligand>
        <name>ATP</name>
        <dbReference type="ChEBI" id="CHEBI:30616"/>
    </ligand>
</feature>
<dbReference type="GO" id="GO:0043023">
    <property type="term" value="F:ribosomal large subunit binding"/>
    <property type="evidence" value="ECO:0007669"/>
    <property type="project" value="UniProtKB-UniRule"/>
</dbReference>
<sequence>MRYMIIRSLEALEYDWVRQRVADEAMSSLGKQLAQTMSPFSFRAEAESALAKVDEAYRCLLRAGSPPFAGVTDIRPALSRAKVGGVLGADQVLAIAQFIAGGRAFRQFIEHAATEIDLPLLSELVAPMADLRRTEQEIRQVVSDDGQVLDHASDVLLQLRSERRRREGEVRTTLDRLLRTHQKLLQEPIVAMRGPYYCLPVRVEHKNQLRGIVRDVSSSGSTVFIEPRAVSEIGERIREIEVLEEREIERILQQISAVIATVSEELETNVALLEQADLIFAKAGYARRIGGKRPQLTDGVWRLHGARHPQLHPAGVPIDVELGADFRLLIITGPNTGGKTVTLKTVGLLTLMAMSGLFLPTRRESEIGFCRDVFVDIGDEQSIEQSLSTFSSHMKNIIQMLQQVDEKSLVLLDELGAGTDPAEGSALAIAILDRLTRVGARVMATTHYAELKGYAFHNSHAMNASMEFDLASLRPTYRLLMGVPGRSNALAIAQRLGLPDDILAAAREHVAETDVHVEELIGKLEAANREAERLRDEAARAWEDARAQMEQLDARETALDKELADVRERARNEAASIVEKAQQEAERIIRELRQMRHTTVKDHELVELRKGLEGLVPERKASPRRSGKVSPKLSVGQRVRVISLGQKGDVVEVAPDSKSALVQLGAMRMKVVVNDLEVLAEAVEPVAISHSKKRVGNKDVRMQLDVRGETVEDALMRIDKYLDDAVVAGLARIVIIHGKGTGALKTAIRRHLQGHPQVKTSEPAAQSEGGDGATVVSVRI</sequence>
<comment type="caution">
    <text evidence="11">The sequence shown here is derived from an EMBL/GenBank/DDBJ whole genome shotgun (WGS) entry which is preliminary data.</text>
</comment>
<dbReference type="Pfam" id="PF00488">
    <property type="entry name" value="MutS_V"/>
    <property type="match status" value="1"/>
</dbReference>
<dbReference type="EC" id="3.1.-.-" evidence="7"/>
<dbReference type="Proteomes" id="UP001157137">
    <property type="component" value="Unassembled WGS sequence"/>
</dbReference>
<keyword evidence="4 7" id="KW-0067">ATP-binding</keyword>
<keyword evidence="3 7" id="KW-0378">Hydrolase</keyword>
<feature type="region of interest" description="Disordered" evidence="9">
    <location>
        <begin position="755"/>
        <end position="780"/>
    </location>
</feature>
<dbReference type="SUPFAM" id="SSF160443">
    <property type="entry name" value="SMR domain-like"/>
    <property type="match status" value="1"/>
</dbReference>
<comment type="function">
    <text evidence="7">Acts as a ribosome collision sensor, splitting the ribosome into its 2 subunits. Detects stalled/collided 70S ribosomes which it binds and splits by an ATP-hydrolysis driven conformational change. Acts upstream of the ribosome quality control system (RQC), a ribosome-associated complex that mediates the extraction of incompletely synthesized nascent chains from stalled ribosomes and their subsequent degradation. Probably generates substrates for RQC.</text>
</comment>
<gene>
    <name evidence="11" type="primary">mutSB</name>
    <name evidence="7" type="synonym">mutS2</name>
    <name evidence="7" type="synonym">rqcU</name>
    <name evidence="11" type="ORF">Heshes_05070</name>
</gene>
<evidence type="ECO:0000259" key="10">
    <source>
        <dbReference type="PROSITE" id="PS50828"/>
    </source>
</evidence>
<dbReference type="FunFam" id="3.40.50.300:FF:000830">
    <property type="entry name" value="Endonuclease MutS2"/>
    <property type="match status" value="1"/>
</dbReference>